<dbReference type="EMBL" id="ML735215">
    <property type="protein sequence ID" value="KAE8396254.1"/>
    <property type="molecule type" value="Genomic_DNA"/>
</dbReference>
<feature type="region of interest" description="Disordered" evidence="1">
    <location>
        <begin position="321"/>
        <end position="362"/>
    </location>
</feature>
<gene>
    <name evidence="2" type="ORF">BDV23DRAFT_143710</name>
</gene>
<dbReference type="AlphaFoldDB" id="A0A5N6G3J5"/>
<dbReference type="Proteomes" id="UP000326877">
    <property type="component" value="Unassembled WGS sequence"/>
</dbReference>
<dbReference type="OMA" id="ASFECER"/>
<protein>
    <submittedName>
        <fullName evidence="2">Uncharacterized protein</fullName>
    </submittedName>
</protein>
<feature type="region of interest" description="Disordered" evidence="1">
    <location>
        <begin position="268"/>
        <end position="292"/>
    </location>
</feature>
<feature type="region of interest" description="Disordered" evidence="1">
    <location>
        <begin position="148"/>
        <end position="167"/>
    </location>
</feature>
<organism evidence="2">
    <name type="scientific">Petromyces alliaceus</name>
    <name type="common">Aspergillus alliaceus</name>
    <dbReference type="NCBI Taxonomy" id="209559"/>
    <lineage>
        <taxon>Eukaryota</taxon>
        <taxon>Fungi</taxon>
        <taxon>Dikarya</taxon>
        <taxon>Ascomycota</taxon>
        <taxon>Pezizomycotina</taxon>
        <taxon>Eurotiomycetes</taxon>
        <taxon>Eurotiomycetidae</taxon>
        <taxon>Eurotiales</taxon>
        <taxon>Aspergillaceae</taxon>
        <taxon>Aspergillus</taxon>
        <taxon>Aspergillus subgen. Circumdati</taxon>
    </lineage>
</organism>
<feature type="compositionally biased region" description="Low complexity" evidence="1">
    <location>
        <begin position="148"/>
        <end position="159"/>
    </location>
</feature>
<reference evidence="2" key="1">
    <citation type="submission" date="2019-04" db="EMBL/GenBank/DDBJ databases">
        <title>Friends and foes A comparative genomics studyof 23 Aspergillus species from section Flavi.</title>
        <authorList>
            <consortium name="DOE Joint Genome Institute"/>
            <person name="Kjaerbolling I."/>
            <person name="Vesth T."/>
            <person name="Frisvad J.C."/>
            <person name="Nybo J.L."/>
            <person name="Theobald S."/>
            <person name="Kildgaard S."/>
            <person name="Isbrandt T."/>
            <person name="Kuo A."/>
            <person name="Sato A."/>
            <person name="Lyhne E.K."/>
            <person name="Kogle M.E."/>
            <person name="Wiebenga A."/>
            <person name="Kun R.S."/>
            <person name="Lubbers R.J."/>
            <person name="Makela M.R."/>
            <person name="Barry K."/>
            <person name="Chovatia M."/>
            <person name="Clum A."/>
            <person name="Daum C."/>
            <person name="Haridas S."/>
            <person name="He G."/>
            <person name="LaButti K."/>
            <person name="Lipzen A."/>
            <person name="Mondo S."/>
            <person name="Riley R."/>
            <person name="Salamov A."/>
            <person name="Simmons B.A."/>
            <person name="Magnuson J.K."/>
            <person name="Henrissat B."/>
            <person name="Mortensen U.H."/>
            <person name="Larsen T.O."/>
            <person name="Devries R.P."/>
            <person name="Grigoriev I.V."/>
            <person name="Machida M."/>
            <person name="Baker S.E."/>
            <person name="Andersen M.R."/>
        </authorList>
    </citation>
    <scope>NUCLEOTIDE SEQUENCE [LARGE SCALE GENOMIC DNA]</scope>
    <source>
        <strain evidence="2">IBT 14317</strain>
    </source>
</reference>
<proteinExistence type="predicted"/>
<feature type="region of interest" description="Disordered" evidence="1">
    <location>
        <begin position="400"/>
        <end position="444"/>
    </location>
</feature>
<name>A0A5N6G3J5_PETAA</name>
<evidence type="ECO:0000256" key="1">
    <source>
        <dbReference type="SAM" id="MobiDB-lite"/>
    </source>
</evidence>
<feature type="region of interest" description="Disordered" evidence="1">
    <location>
        <begin position="179"/>
        <end position="212"/>
    </location>
</feature>
<evidence type="ECO:0000313" key="2">
    <source>
        <dbReference type="EMBL" id="KAE8396254.1"/>
    </source>
</evidence>
<dbReference type="OrthoDB" id="5427699at2759"/>
<accession>A0A5N6G3J5</accession>
<feature type="compositionally biased region" description="Basic and acidic residues" evidence="1">
    <location>
        <begin position="196"/>
        <end position="207"/>
    </location>
</feature>
<accession>A0A5N7CQ50</accession>
<sequence>MKGDQPLQDRKPNHSIELSHSTVLATTTATIMKSSIATKVPNGHGSVYKEVRFSPTATPIRRTQSVPNTHAVYYPETIPTKGDSSTLSASYIEQAHSLLVRQRASFENERLLFAEERQLWAKERELLKLRIAKLEALLERNGNAIISTESSARSSSKPSLLFKHPFGPQPEQNYQSCGAQVWEGSSPGSRPTRVFPEIEKSDSHSQHSEQGGVLSISAPSLDAALSPKAHAADSTITSVSVPIEKLDSKLDGITLKSSALHPEIVARVMTPPSPSPQETSPASVPERSLERRNSLKLRLSELGSLDRRLTRDAGHTPMVLIEADEDTEQPSPSEGLSKGEPLAPAVARQPAESSDSYFCDLPDDPALKGPLSLLNDEEHDSGFLKELDQKLLDQAKHALGYHGELEPQEAEAEAASRASQEPELKFKNTTNFGTAFGMSNLAGV</sequence>